<dbReference type="InterPro" id="IPR016496">
    <property type="entry name" value="GTPase_HflX"/>
</dbReference>
<evidence type="ECO:0000256" key="6">
    <source>
        <dbReference type="PIRSR" id="PIRSR006809-1"/>
    </source>
</evidence>
<dbReference type="PANTHER" id="PTHR10229">
    <property type="entry name" value="GTP-BINDING PROTEIN HFLX"/>
    <property type="match status" value="1"/>
</dbReference>
<dbReference type="Pfam" id="PF19275">
    <property type="entry name" value="HflX_C"/>
    <property type="match status" value="1"/>
</dbReference>
<dbReference type="PRINTS" id="PR00326">
    <property type="entry name" value="GTP1OBG"/>
</dbReference>
<dbReference type="PIRSF" id="PIRSF006809">
    <property type="entry name" value="GTP-binding_hflX_prd"/>
    <property type="match status" value="1"/>
</dbReference>
<dbReference type="GO" id="GO:0003924">
    <property type="term" value="F:GTPase activity"/>
    <property type="evidence" value="ECO:0007669"/>
    <property type="project" value="UniProtKB-UniRule"/>
</dbReference>
<dbReference type="RefSeq" id="WP_021246578.1">
    <property type="nucleotide sequence ID" value="NZ_ATIB01000085.1"/>
</dbReference>
<dbReference type="eggNOG" id="COG2262">
    <property type="taxonomic scope" value="Bacteria"/>
</dbReference>
<dbReference type="PATRIC" id="fig|1114964.3.peg.3963"/>
<dbReference type="InterPro" id="IPR045498">
    <property type="entry name" value="HflX_C"/>
</dbReference>
<keyword evidence="2 5" id="KW-0547">Nucleotide-binding</keyword>
<dbReference type="GO" id="GO:0005525">
    <property type="term" value="F:GTP binding"/>
    <property type="evidence" value="ECO:0007669"/>
    <property type="project" value="UniProtKB-UniRule"/>
</dbReference>
<dbReference type="Pfam" id="PF01926">
    <property type="entry name" value="MMR_HSR1"/>
    <property type="match status" value="1"/>
</dbReference>
<comment type="function">
    <text evidence="5">GTPase that associates with the 50S ribosomal subunit and may have a role during protein synthesis or ribosome biogenesis.</text>
</comment>
<dbReference type="OrthoDB" id="9812272at2"/>
<feature type="domain" description="Hflx-type G" evidence="8">
    <location>
        <begin position="209"/>
        <end position="386"/>
    </location>
</feature>
<gene>
    <name evidence="5" type="primary">hflX</name>
    <name evidence="9" type="ORF">L485_20175</name>
</gene>
<proteinExistence type="inferred from homology"/>
<comment type="similarity">
    <text evidence="5">Belongs to the TRAFAC class OBG-HflX-like GTPase superfamily. HflX GTPase family.</text>
</comment>
<evidence type="ECO:0000313" key="10">
    <source>
        <dbReference type="Proteomes" id="UP000015524"/>
    </source>
</evidence>
<dbReference type="NCBIfam" id="TIGR03156">
    <property type="entry name" value="GTP_HflX"/>
    <property type="match status" value="1"/>
</dbReference>
<evidence type="ECO:0000256" key="5">
    <source>
        <dbReference type="HAMAP-Rule" id="MF_00900"/>
    </source>
</evidence>
<evidence type="ECO:0000256" key="3">
    <source>
        <dbReference type="ARBA" id="ARBA00022842"/>
    </source>
</evidence>
<feature type="binding site" evidence="6">
    <location>
        <begin position="240"/>
        <end position="244"/>
    </location>
    <ligand>
        <name>GTP</name>
        <dbReference type="ChEBI" id="CHEBI:37565"/>
    </ligand>
</feature>
<dbReference type="HAMAP" id="MF_00900">
    <property type="entry name" value="GTPase_HflX"/>
    <property type="match status" value="1"/>
</dbReference>
<name>T0HKE1_9SPHN</name>
<comment type="subunit">
    <text evidence="5">Monomer. Associates with the 50S ribosomal subunit.</text>
</comment>
<dbReference type="InterPro" id="IPR042108">
    <property type="entry name" value="GTPase_HflX_N_sf"/>
</dbReference>
<keyword evidence="3 7" id="KW-0460">Magnesium</keyword>
<feature type="binding site" evidence="6">
    <location>
        <begin position="337"/>
        <end position="340"/>
    </location>
    <ligand>
        <name>GTP</name>
        <dbReference type="ChEBI" id="CHEBI:37565"/>
    </ligand>
</feature>
<feature type="binding site" evidence="6">
    <location>
        <begin position="262"/>
        <end position="265"/>
    </location>
    <ligand>
        <name>GTP</name>
        <dbReference type="ChEBI" id="CHEBI:37565"/>
    </ligand>
</feature>
<dbReference type="InterPro" id="IPR027417">
    <property type="entry name" value="P-loop_NTPase"/>
</dbReference>
<dbReference type="InterPro" id="IPR032305">
    <property type="entry name" value="GTP-bd_M"/>
</dbReference>
<dbReference type="PANTHER" id="PTHR10229:SF0">
    <property type="entry name" value="GTP-BINDING PROTEIN 6-RELATED"/>
    <property type="match status" value="1"/>
</dbReference>
<comment type="cofactor">
    <cofactor evidence="7">
        <name>Mg(2+)</name>
        <dbReference type="ChEBI" id="CHEBI:18420"/>
    </cofactor>
</comment>
<evidence type="ECO:0000256" key="2">
    <source>
        <dbReference type="ARBA" id="ARBA00022741"/>
    </source>
</evidence>
<feature type="binding site" evidence="7">
    <location>
        <position position="222"/>
    </location>
    <ligand>
        <name>Mg(2+)</name>
        <dbReference type="ChEBI" id="CHEBI:18420"/>
    </ligand>
</feature>
<reference evidence="9 10" key="1">
    <citation type="journal article" date="2013" name="Genome Announc.">
        <title>Draft Genome Sequence of a Hexachlorocyclohexane-Degrading Bacterium, Sphingobium baderi Strain LL03T.</title>
        <authorList>
            <person name="Kaur J."/>
            <person name="Verma H."/>
            <person name="Tripathi C."/>
            <person name="Khurana J.P."/>
            <person name="Lal R."/>
        </authorList>
    </citation>
    <scope>NUCLEOTIDE SEQUENCE [LARGE SCALE GENOMIC DNA]</scope>
    <source>
        <strain evidence="9 10">LL03</strain>
    </source>
</reference>
<dbReference type="Proteomes" id="UP000015524">
    <property type="component" value="Unassembled WGS sequence"/>
</dbReference>
<keyword evidence="1 7" id="KW-0479">Metal-binding</keyword>
<dbReference type="Pfam" id="PF16360">
    <property type="entry name" value="GTP-bdg_M"/>
    <property type="match status" value="1"/>
</dbReference>
<sequence>MATFNRDSSDEVSRGARAVVVRAETQGAERRDSDARLEEAKGLALAIGIDVCAAQAFRVRDRKPATLFGSGQVESIAALVEAEEAELVIVDNGLSPAQQSNLEKATSAKVIDRTGLILEIFGERAATNEGRLQVELAHLDYQAGRLVRSWTHLERQRGGFGFLGGPGETQIEADRRMIRDRMAKIRRELDQVTRTRGLHRARRQRAPWPVIALVGYTNAGKSTLFNRLTGADVMAQDLLFATLDPTMRQIALPGLDKAILSDTVGFVSDLPTQLIAAFRATLEEVLSADMIVHVRDIAHPDTEAQRDDVIDVLRELGVAGDGDEADSASPAIIEAWNKLDLLDPGAAALTHEVAARRDDVVILSALTGEGIDALQRTIGARLTAGAIVHALHVSLADGAAVAWLHEHGEVLSSRSEAGEMIVEVRLSDSAMARFLKRRAD</sequence>
<evidence type="ECO:0000256" key="4">
    <source>
        <dbReference type="ARBA" id="ARBA00023134"/>
    </source>
</evidence>
<dbReference type="InterPro" id="IPR025121">
    <property type="entry name" value="GTPase_HflX_N"/>
</dbReference>
<dbReference type="PROSITE" id="PS51705">
    <property type="entry name" value="G_HFLX"/>
    <property type="match status" value="1"/>
</dbReference>
<evidence type="ECO:0000256" key="7">
    <source>
        <dbReference type="PIRSR" id="PIRSR006809-2"/>
    </source>
</evidence>
<dbReference type="EMBL" id="ATIB01000085">
    <property type="protein sequence ID" value="EQA98063.1"/>
    <property type="molecule type" value="Genomic_DNA"/>
</dbReference>
<evidence type="ECO:0000256" key="1">
    <source>
        <dbReference type="ARBA" id="ARBA00022723"/>
    </source>
</evidence>
<dbReference type="InterPro" id="IPR006073">
    <property type="entry name" value="GTP-bd"/>
</dbReference>
<feature type="binding site" evidence="6">
    <location>
        <begin position="364"/>
        <end position="366"/>
    </location>
    <ligand>
        <name>GTP</name>
        <dbReference type="ChEBI" id="CHEBI:37565"/>
    </ligand>
</feature>
<dbReference type="Gene3D" id="6.10.250.2860">
    <property type="match status" value="1"/>
</dbReference>
<dbReference type="Pfam" id="PF13167">
    <property type="entry name" value="GTP-bdg_N"/>
    <property type="match status" value="1"/>
</dbReference>
<dbReference type="AlphaFoldDB" id="T0HKE1"/>
<dbReference type="GO" id="GO:0005737">
    <property type="term" value="C:cytoplasm"/>
    <property type="evidence" value="ECO:0007669"/>
    <property type="project" value="UniProtKB-SubCell"/>
</dbReference>
<feature type="binding site" evidence="7">
    <location>
        <position position="242"/>
    </location>
    <ligand>
        <name>Mg(2+)</name>
        <dbReference type="ChEBI" id="CHEBI:18420"/>
    </ligand>
</feature>
<accession>T0HKE1</accession>
<dbReference type="InterPro" id="IPR030394">
    <property type="entry name" value="G_HFLX_dom"/>
</dbReference>
<comment type="caution">
    <text evidence="9">The sequence shown here is derived from an EMBL/GenBank/DDBJ whole genome shotgun (WGS) entry which is preliminary data.</text>
</comment>
<dbReference type="Gene3D" id="3.40.50.11060">
    <property type="entry name" value="GTPase HflX, N-terminal domain"/>
    <property type="match status" value="1"/>
</dbReference>
<organism evidence="9 10">
    <name type="scientific">Sphingobium baderi LL03</name>
    <dbReference type="NCBI Taxonomy" id="1114964"/>
    <lineage>
        <taxon>Bacteria</taxon>
        <taxon>Pseudomonadati</taxon>
        <taxon>Pseudomonadota</taxon>
        <taxon>Alphaproteobacteria</taxon>
        <taxon>Sphingomonadales</taxon>
        <taxon>Sphingomonadaceae</taxon>
        <taxon>Sphingobium</taxon>
    </lineage>
</organism>
<dbReference type="CDD" id="cd01878">
    <property type="entry name" value="HflX"/>
    <property type="match status" value="1"/>
</dbReference>
<dbReference type="GO" id="GO:0046872">
    <property type="term" value="F:metal ion binding"/>
    <property type="evidence" value="ECO:0007669"/>
    <property type="project" value="UniProtKB-KW"/>
</dbReference>
<protein>
    <recommendedName>
        <fullName evidence="5">GTPase HflX</fullName>
    </recommendedName>
    <alternativeName>
        <fullName evidence="5">GTP-binding protein HflX</fullName>
    </alternativeName>
</protein>
<keyword evidence="5" id="KW-0963">Cytoplasm</keyword>
<evidence type="ECO:0000313" key="9">
    <source>
        <dbReference type="EMBL" id="EQA98063.1"/>
    </source>
</evidence>
<evidence type="ECO:0000259" key="8">
    <source>
        <dbReference type="PROSITE" id="PS51705"/>
    </source>
</evidence>
<feature type="binding site" evidence="6">
    <location>
        <begin position="215"/>
        <end position="222"/>
    </location>
    <ligand>
        <name>GTP</name>
        <dbReference type="ChEBI" id="CHEBI:37565"/>
    </ligand>
</feature>
<keyword evidence="4 5" id="KW-0342">GTP-binding</keyword>
<dbReference type="SUPFAM" id="SSF52540">
    <property type="entry name" value="P-loop containing nucleoside triphosphate hydrolases"/>
    <property type="match status" value="1"/>
</dbReference>
<comment type="subcellular location">
    <subcellularLocation>
        <location evidence="5">Cytoplasm</location>
    </subcellularLocation>
    <text evidence="5">May associate with membranes.</text>
</comment>
<keyword evidence="10" id="KW-1185">Reference proteome</keyword>
<dbReference type="Gene3D" id="3.40.50.300">
    <property type="entry name" value="P-loop containing nucleotide triphosphate hydrolases"/>
    <property type="match status" value="1"/>
</dbReference>
<dbReference type="GO" id="GO:0043022">
    <property type="term" value="F:ribosome binding"/>
    <property type="evidence" value="ECO:0007669"/>
    <property type="project" value="TreeGrafter"/>
</dbReference>